<name>A0A7R9A863_9CRUS</name>
<proteinExistence type="predicted"/>
<sequence>MREDAGRNQTEGCPRIDGWDVDGKNGSSPDIYVPFLGNSLLKLHIERFPVPLHEAGLDLQCIFEFLEEMPQIKVPGRGLESKPGWILCDDIAPVLRHGGNGSTERWFSKCGIMGDKIDMIPGPSRPKLPRHDAERAYKEDKIADLLEAISFYSDSDLNSSSDSSAEGAAMVVCRIVNRPSPKPERGPIMMTGNFLGENPKSEKSYEFVNPEIHAIIPSFGPKSGGTLLQIYGKHLNAGRNVSATLGSSKCEELKRLKATVVVAVVAVTPNARAYDAMPFWVIG</sequence>
<dbReference type="EMBL" id="CAJPEV010002134">
    <property type="protein sequence ID" value="CAG0895795.1"/>
    <property type="molecule type" value="Genomic_DNA"/>
</dbReference>
<evidence type="ECO:0000313" key="4">
    <source>
        <dbReference type="Proteomes" id="UP000677054"/>
    </source>
</evidence>
<dbReference type="Proteomes" id="UP000677054">
    <property type="component" value="Unassembled WGS sequence"/>
</dbReference>
<keyword evidence="4" id="KW-1185">Reference proteome</keyword>
<evidence type="ECO:0000259" key="2">
    <source>
        <dbReference type="SMART" id="SM00429"/>
    </source>
</evidence>
<dbReference type="GO" id="GO:0002116">
    <property type="term" value="C:semaphorin receptor complex"/>
    <property type="evidence" value="ECO:0007669"/>
    <property type="project" value="TreeGrafter"/>
</dbReference>
<evidence type="ECO:0000256" key="1">
    <source>
        <dbReference type="SAM" id="MobiDB-lite"/>
    </source>
</evidence>
<dbReference type="GO" id="GO:0030334">
    <property type="term" value="P:regulation of cell migration"/>
    <property type="evidence" value="ECO:0007669"/>
    <property type="project" value="TreeGrafter"/>
</dbReference>
<dbReference type="InterPro" id="IPR014756">
    <property type="entry name" value="Ig_E-set"/>
</dbReference>
<dbReference type="GO" id="GO:0017154">
    <property type="term" value="F:semaphorin receptor activity"/>
    <property type="evidence" value="ECO:0007669"/>
    <property type="project" value="InterPro"/>
</dbReference>
<dbReference type="SMART" id="SM00429">
    <property type="entry name" value="IPT"/>
    <property type="match status" value="1"/>
</dbReference>
<dbReference type="Gene3D" id="2.60.40.10">
    <property type="entry name" value="Immunoglobulins"/>
    <property type="match status" value="1"/>
</dbReference>
<dbReference type="Pfam" id="PF01833">
    <property type="entry name" value="TIG"/>
    <property type="match status" value="1"/>
</dbReference>
<dbReference type="AlphaFoldDB" id="A0A7R9A863"/>
<organism evidence="3">
    <name type="scientific">Darwinula stevensoni</name>
    <dbReference type="NCBI Taxonomy" id="69355"/>
    <lineage>
        <taxon>Eukaryota</taxon>
        <taxon>Metazoa</taxon>
        <taxon>Ecdysozoa</taxon>
        <taxon>Arthropoda</taxon>
        <taxon>Crustacea</taxon>
        <taxon>Oligostraca</taxon>
        <taxon>Ostracoda</taxon>
        <taxon>Podocopa</taxon>
        <taxon>Podocopida</taxon>
        <taxon>Darwinulocopina</taxon>
        <taxon>Darwinuloidea</taxon>
        <taxon>Darwinulidae</taxon>
        <taxon>Darwinula</taxon>
    </lineage>
</organism>
<dbReference type="PANTHER" id="PTHR22625">
    <property type="entry name" value="PLEXIN"/>
    <property type="match status" value="1"/>
</dbReference>
<dbReference type="GO" id="GO:0005886">
    <property type="term" value="C:plasma membrane"/>
    <property type="evidence" value="ECO:0007669"/>
    <property type="project" value="TreeGrafter"/>
</dbReference>
<dbReference type="InterPro" id="IPR013783">
    <property type="entry name" value="Ig-like_fold"/>
</dbReference>
<dbReference type="InterPro" id="IPR031148">
    <property type="entry name" value="Plexin"/>
</dbReference>
<gene>
    <name evidence="3" type="ORF">DSTB1V02_LOCUS8884</name>
</gene>
<protein>
    <recommendedName>
        <fullName evidence="2">IPT/TIG domain-containing protein</fullName>
    </recommendedName>
</protein>
<dbReference type="SUPFAM" id="SSF81296">
    <property type="entry name" value="E set domains"/>
    <property type="match status" value="1"/>
</dbReference>
<feature type="region of interest" description="Disordered" evidence="1">
    <location>
        <begin position="1"/>
        <end position="21"/>
    </location>
</feature>
<evidence type="ECO:0000313" key="3">
    <source>
        <dbReference type="EMBL" id="CAD7249083.1"/>
    </source>
</evidence>
<dbReference type="InterPro" id="IPR002909">
    <property type="entry name" value="IPT_dom"/>
</dbReference>
<dbReference type="OrthoDB" id="9985181at2759"/>
<reference evidence="3" key="1">
    <citation type="submission" date="2020-11" db="EMBL/GenBank/DDBJ databases">
        <authorList>
            <person name="Tran Van P."/>
        </authorList>
    </citation>
    <scope>NUCLEOTIDE SEQUENCE</scope>
</reference>
<dbReference type="EMBL" id="LR901651">
    <property type="protein sequence ID" value="CAD7249083.1"/>
    <property type="molecule type" value="Genomic_DNA"/>
</dbReference>
<dbReference type="PANTHER" id="PTHR22625:SF61">
    <property type="entry name" value="HEPATOCYTE GROWTH FACTOR RECEPTOR"/>
    <property type="match status" value="1"/>
</dbReference>
<feature type="domain" description="IPT/TIG" evidence="2">
    <location>
        <begin position="209"/>
        <end position="282"/>
    </location>
</feature>
<accession>A0A7R9A863</accession>